<keyword evidence="3" id="KW-0547">Nucleotide-binding</keyword>
<feature type="transmembrane region" description="Helical" evidence="7">
    <location>
        <begin position="46"/>
        <end position="68"/>
    </location>
</feature>
<dbReference type="GO" id="GO:0016887">
    <property type="term" value="F:ATP hydrolysis activity"/>
    <property type="evidence" value="ECO:0007669"/>
    <property type="project" value="InterPro"/>
</dbReference>
<dbReference type="PROSITE" id="PS50929">
    <property type="entry name" value="ABC_TM1F"/>
    <property type="match status" value="1"/>
</dbReference>
<keyword evidence="5 7" id="KW-1133">Transmembrane helix</keyword>
<dbReference type="InterPro" id="IPR027417">
    <property type="entry name" value="P-loop_NTPase"/>
</dbReference>
<evidence type="ECO:0000313" key="10">
    <source>
        <dbReference type="EMBL" id="GAS84950.1"/>
    </source>
</evidence>
<organism evidence="10 11">
    <name type="scientific">Paenibacillus amylolyticus</name>
    <dbReference type="NCBI Taxonomy" id="1451"/>
    <lineage>
        <taxon>Bacteria</taxon>
        <taxon>Bacillati</taxon>
        <taxon>Bacillota</taxon>
        <taxon>Bacilli</taxon>
        <taxon>Bacillales</taxon>
        <taxon>Paenibacillaceae</taxon>
        <taxon>Paenibacillus</taxon>
    </lineage>
</organism>
<dbReference type="Proteomes" id="UP000069697">
    <property type="component" value="Unassembled WGS sequence"/>
</dbReference>
<evidence type="ECO:0000313" key="11">
    <source>
        <dbReference type="Proteomes" id="UP000069697"/>
    </source>
</evidence>
<feature type="domain" description="ABC transporter" evidence="8">
    <location>
        <begin position="324"/>
        <end position="556"/>
    </location>
</feature>
<dbReference type="EMBL" id="BCNV01000006">
    <property type="protein sequence ID" value="GAS84950.1"/>
    <property type="molecule type" value="Genomic_DNA"/>
</dbReference>
<reference evidence="11" key="2">
    <citation type="submission" date="2016-01" db="EMBL/GenBank/DDBJ databases">
        <title>Draft Genome Sequence of Paenibacillus amylolyticus Heshi-A3 that Was Isolated from Fermented Rice Bran with Aging Salted Mackerel, Which Was Named Heshiko as Traditional Fermented Seafood in Japan.</title>
        <authorList>
            <person name="Akuzawa S."/>
            <person name="Nakagawa J."/>
            <person name="Kanekatsu T."/>
            <person name="Kubota E."/>
            <person name="Ohtake R."/>
            <person name="Suzuki T."/>
            <person name="Kanesaki Y."/>
        </authorList>
    </citation>
    <scope>NUCLEOTIDE SEQUENCE [LARGE SCALE GENOMIC DNA]</scope>
    <source>
        <strain evidence="11">Heshi-A3</strain>
    </source>
</reference>
<dbReference type="RefSeq" id="WP_062837323.1">
    <property type="nucleotide sequence ID" value="NZ_BCNV01000006.1"/>
</dbReference>
<gene>
    <name evidence="10" type="ORF">PAHA3_5071</name>
</gene>
<evidence type="ECO:0000256" key="2">
    <source>
        <dbReference type="ARBA" id="ARBA00022692"/>
    </source>
</evidence>
<dbReference type="InterPro" id="IPR011527">
    <property type="entry name" value="ABC1_TM_dom"/>
</dbReference>
<evidence type="ECO:0000256" key="1">
    <source>
        <dbReference type="ARBA" id="ARBA00004651"/>
    </source>
</evidence>
<dbReference type="GO" id="GO:0015421">
    <property type="term" value="F:ABC-type oligopeptide transporter activity"/>
    <property type="evidence" value="ECO:0007669"/>
    <property type="project" value="TreeGrafter"/>
</dbReference>
<evidence type="ECO:0000256" key="4">
    <source>
        <dbReference type="ARBA" id="ARBA00022840"/>
    </source>
</evidence>
<keyword evidence="6 7" id="KW-0472">Membrane</keyword>
<name>A0A124DYQ4_PAEAM</name>
<dbReference type="InterPro" id="IPR003439">
    <property type="entry name" value="ABC_transporter-like_ATP-bd"/>
</dbReference>
<evidence type="ECO:0000256" key="6">
    <source>
        <dbReference type="ARBA" id="ARBA00023136"/>
    </source>
</evidence>
<protein>
    <submittedName>
        <fullName evidence="10">ABC transporter</fullName>
    </submittedName>
</protein>
<evidence type="ECO:0000256" key="3">
    <source>
        <dbReference type="ARBA" id="ARBA00022741"/>
    </source>
</evidence>
<dbReference type="InterPro" id="IPR003593">
    <property type="entry name" value="AAA+_ATPase"/>
</dbReference>
<dbReference type="PROSITE" id="PS50893">
    <property type="entry name" value="ABC_TRANSPORTER_2"/>
    <property type="match status" value="1"/>
</dbReference>
<dbReference type="PANTHER" id="PTHR43394:SF1">
    <property type="entry name" value="ATP-BINDING CASSETTE SUB-FAMILY B MEMBER 10, MITOCHONDRIAL"/>
    <property type="match status" value="1"/>
</dbReference>
<proteinExistence type="predicted"/>
<evidence type="ECO:0000256" key="7">
    <source>
        <dbReference type="SAM" id="Phobius"/>
    </source>
</evidence>
<dbReference type="SUPFAM" id="SSF52540">
    <property type="entry name" value="P-loop containing nucleoside triphosphate hydrolases"/>
    <property type="match status" value="1"/>
</dbReference>
<dbReference type="InterPro" id="IPR017871">
    <property type="entry name" value="ABC_transporter-like_CS"/>
</dbReference>
<dbReference type="SMART" id="SM00382">
    <property type="entry name" value="AAA"/>
    <property type="match status" value="1"/>
</dbReference>
<dbReference type="Pfam" id="PF00664">
    <property type="entry name" value="ABC_membrane"/>
    <property type="match status" value="1"/>
</dbReference>
<dbReference type="PROSITE" id="PS00211">
    <property type="entry name" value="ABC_TRANSPORTER_1"/>
    <property type="match status" value="1"/>
</dbReference>
<comment type="subcellular location">
    <subcellularLocation>
        <location evidence="1">Cell membrane</location>
        <topology evidence="1">Multi-pass membrane protein</topology>
    </subcellularLocation>
</comment>
<dbReference type="CDD" id="cd03228">
    <property type="entry name" value="ABCC_MRP_Like"/>
    <property type="match status" value="1"/>
</dbReference>
<feature type="transmembrane region" description="Helical" evidence="7">
    <location>
        <begin position="151"/>
        <end position="172"/>
    </location>
</feature>
<dbReference type="Gene3D" id="3.40.50.300">
    <property type="entry name" value="P-loop containing nucleotide triphosphate hydrolases"/>
    <property type="match status" value="1"/>
</dbReference>
<dbReference type="AlphaFoldDB" id="A0A124DYQ4"/>
<dbReference type="SUPFAM" id="SSF90123">
    <property type="entry name" value="ABC transporter transmembrane region"/>
    <property type="match status" value="1"/>
</dbReference>
<feature type="transmembrane region" description="Helical" evidence="7">
    <location>
        <begin position="258"/>
        <end position="277"/>
    </location>
</feature>
<dbReference type="GO" id="GO:0005886">
    <property type="term" value="C:plasma membrane"/>
    <property type="evidence" value="ECO:0007669"/>
    <property type="project" value="UniProtKB-SubCell"/>
</dbReference>
<dbReference type="InterPro" id="IPR036640">
    <property type="entry name" value="ABC1_TM_sf"/>
</dbReference>
<dbReference type="PANTHER" id="PTHR43394">
    <property type="entry name" value="ATP-DEPENDENT PERMEASE MDL1, MITOCHONDRIAL"/>
    <property type="match status" value="1"/>
</dbReference>
<reference evidence="10 11" key="1">
    <citation type="journal article" date="2016" name="Genome Announc.">
        <title>Draft Genome Sequence of Paenibacillus amylolyticus Heshi-A3, Isolated from Fermented Rice Bran in a Japanese Fermented Seafood Dish.</title>
        <authorList>
            <person name="Akuzawa S."/>
            <person name="Nagaoka J."/>
            <person name="Kanekatsu M."/>
            <person name="Kubota E."/>
            <person name="Ohtake R."/>
            <person name="Suzuki T."/>
            <person name="Kanesaki Y."/>
        </authorList>
    </citation>
    <scope>NUCLEOTIDE SEQUENCE [LARGE SCALE GENOMIC DNA]</scope>
    <source>
        <strain evidence="10 11">Heshi-A3</strain>
    </source>
</reference>
<dbReference type="Gene3D" id="1.20.1560.10">
    <property type="entry name" value="ABC transporter type 1, transmembrane domain"/>
    <property type="match status" value="1"/>
</dbReference>
<dbReference type="Pfam" id="PF00005">
    <property type="entry name" value="ABC_tran"/>
    <property type="match status" value="1"/>
</dbReference>
<sequence>MKYIQKDLKFIVLISANFLLSIVSVLFPLALMKVTDFLIANEMNLFRFYLFLALIIIVIQMAMTYVTGRMNNTYVMHRTIEIRNRVMKALLESEYGQFKSQKNDEYASLLLTNIPVLENDYFKTVIHLISKSLLLVVSICTLIVLNPLLTLSLIIVIAALGIFPLLFTKRILLLKEELIKKTEEYTTSTSEALYGYETIKIYKVANYILNRHFIKIKNMERKSKQFGDILILANVTFGSSSMVLLLLIFLIGGYSVSTGALTVGSLIACTQLIMYVFEPAISITQDLNIVRSTKPIRQQIDKIIERSDDGGEDNKVFIDQFEKIHLENISYVYPDEEKPAVRQVSITLEAGKKYAIVGGNGSGKSTLLKMIAGLITDYTGSIRLDNRDMKQVSYENLAYIDQQTYLFNTTIRENILMGQSDVSSDFEELQSLIERLQLRECINKHPDQLDFVVGDHGEYLSGGERQKVCIARALYKRPEILLLDEPDSALDPETRDQIKDILGQMKDVLCLMITHEYDESLKGFDEIIVMEQGEIIRTGRYEEVLMKHETTYKAFV</sequence>
<comment type="caution">
    <text evidence="10">The sequence shown here is derived from an EMBL/GenBank/DDBJ whole genome shotgun (WGS) entry which is preliminary data.</text>
</comment>
<feature type="transmembrane region" description="Helical" evidence="7">
    <location>
        <begin position="229"/>
        <end position="252"/>
    </location>
</feature>
<feature type="domain" description="ABC transmembrane type-1" evidence="9">
    <location>
        <begin position="11"/>
        <end position="292"/>
    </location>
</feature>
<accession>A0A124DYQ4</accession>
<evidence type="ECO:0000259" key="8">
    <source>
        <dbReference type="PROSITE" id="PS50893"/>
    </source>
</evidence>
<evidence type="ECO:0000256" key="5">
    <source>
        <dbReference type="ARBA" id="ARBA00022989"/>
    </source>
</evidence>
<keyword evidence="4" id="KW-0067">ATP-binding</keyword>
<dbReference type="GO" id="GO:0005524">
    <property type="term" value="F:ATP binding"/>
    <property type="evidence" value="ECO:0007669"/>
    <property type="project" value="UniProtKB-KW"/>
</dbReference>
<feature type="transmembrane region" description="Helical" evidence="7">
    <location>
        <begin position="12"/>
        <end position="34"/>
    </location>
</feature>
<evidence type="ECO:0000259" key="9">
    <source>
        <dbReference type="PROSITE" id="PS50929"/>
    </source>
</evidence>
<dbReference type="InterPro" id="IPR039421">
    <property type="entry name" value="Type_1_exporter"/>
</dbReference>
<keyword evidence="2 7" id="KW-0812">Transmembrane</keyword>